<dbReference type="OrthoDB" id="2196184at2759"/>
<keyword evidence="3" id="KW-1185">Reference proteome</keyword>
<proteinExistence type="predicted"/>
<name>A0A177EJG4_9MICR</name>
<feature type="region of interest" description="Disordered" evidence="1">
    <location>
        <begin position="184"/>
        <end position="272"/>
    </location>
</feature>
<feature type="region of interest" description="Disordered" evidence="1">
    <location>
        <begin position="114"/>
        <end position="135"/>
    </location>
</feature>
<dbReference type="VEuPathDB" id="MicrosporidiaDB:NEDG_00086"/>
<protein>
    <submittedName>
        <fullName evidence="2">Uncharacterized protein</fullName>
    </submittedName>
</protein>
<dbReference type="Proteomes" id="UP000185944">
    <property type="component" value="Unassembled WGS sequence"/>
</dbReference>
<dbReference type="AlphaFoldDB" id="A0A177EJG4"/>
<dbReference type="RefSeq" id="XP_067545212.1">
    <property type="nucleotide sequence ID" value="XM_067687504.1"/>
</dbReference>
<comment type="caution">
    <text evidence="2">The sequence shown here is derived from an EMBL/GenBank/DDBJ whole genome shotgun (WGS) entry which is preliminary data.</text>
</comment>
<evidence type="ECO:0000313" key="3">
    <source>
        <dbReference type="Proteomes" id="UP000185944"/>
    </source>
</evidence>
<reference evidence="2 3" key="1">
    <citation type="submission" date="2016-02" db="EMBL/GenBank/DDBJ databases">
        <title>Discovery of a natural microsporidian pathogen with a broad tissue tropism in Caenorhabditis elegans.</title>
        <authorList>
            <person name="Luallen R.J."/>
            <person name="Reinke A.W."/>
            <person name="Tong L."/>
            <person name="Botts M.R."/>
            <person name="Felix M.-A."/>
            <person name="Troemel E.R."/>
        </authorList>
    </citation>
    <scope>NUCLEOTIDE SEQUENCE [LARGE SCALE GENOMIC DNA]</scope>
    <source>
        <strain evidence="2 3">JUm2807</strain>
    </source>
</reference>
<organism evidence="2 3">
    <name type="scientific">Nematocida displodere</name>
    <dbReference type="NCBI Taxonomy" id="1805483"/>
    <lineage>
        <taxon>Eukaryota</taxon>
        <taxon>Fungi</taxon>
        <taxon>Fungi incertae sedis</taxon>
        <taxon>Microsporidia</taxon>
        <taxon>Nematocida</taxon>
    </lineage>
</organism>
<dbReference type="GeneID" id="93646436"/>
<dbReference type="EMBL" id="LTDL01000014">
    <property type="protein sequence ID" value="OAG31611.1"/>
    <property type="molecule type" value="Genomic_DNA"/>
</dbReference>
<feature type="compositionally biased region" description="Basic and acidic residues" evidence="1">
    <location>
        <begin position="217"/>
        <end position="228"/>
    </location>
</feature>
<gene>
    <name evidence="2" type="ORF">NEDG_00086</name>
</gene>
<feature type="region of interest" description="Disordered" evidence="1">
    <location>
        <begin position="1"/>
        <end position="32"/>
    </location>
</feature>
<evidence type="ECO:0000313" key="2">
    <source>
        <dbReference type="EMBL" id="OAG31611.1"/>
    </source>
</evidence>
<feature type="compositionally biased region" description="Basic residues" evidence="1">
    <location>
        <begin position="201"/>
        <end position="216"/>
    </location>
</feature>
<feature type="compositionally biased region" description="Low complexity" evidence="1">
    <location>
        <begin position="236"/>
        <end position="251"/>
    </location>
</feature>
<accession>A0A177EJG4</accession>
<sequence>MAHASETAQGKQSKKKQRKKAPPKPGSVSGIARVSKIVKAVKNFLLMPCRAFTAMLRRRREARAQRRQAREADESATEDEKKVSFSWEATIHMYPSKKKKRHALSLKRLSSSLPPKHAEAAMRLKGSSKETPLSRKILKTIEKKKSSLEALKDLLFSRKDESFEEPKRSKSKVMSILDGYSEASHSDALEHASPAEPPKKASTKAKEKRRRSSKAKKRDDLSEEETKSRREKKSRSSSSSNSLHSGASLSSVNSKISDILKRHMSNSPSPIS</sequence>
<feature type="compositionally biased region" description="Basic residues" evidence="1">
    <location>
        <begin position="12"/>
        <end position="22"/>
    </location>
</feature>
<evidence type="ECO:0000256" key="1">
    <source>
        <dbReference type="SAM" id="MobiDB-lite"/>
    </source>
</evidence>